<dbReference type="Pfam" id="PF13439">
    <property type="entry name" value="Glyco_transf_4"/>
    <property type="match status" value="1"/>
</dbReference>
<proteinExistence type="predicted"/>
<feature type="domain" description="Glycosyltransferase subfamily 4-like N-terminal" evidence="2">
    <location>
        <begin position="41"/>
        <end position="137"/>
    </location>
</feature>
<dbReference type="InterPro" id="IPR050194">
    <property type="entry name" value="Glycosyltransferase_grp1"/>
</dbReference>
<evidence type="ECO:0000313" key="4">
    <source>
        <dbReference type="Proteomes" id="UP001419084"/>
    </source>
</evidence>
<dbReference type="PANTHER" id="PTHR45947:SF3">
    <property type="entry name" value="SULFOQUINOVOSYL TRANSFERASE SQD2"/>
    <property type="match status" value="1"/>
</dbReference>
<accession>A0ABQ5M0M7</accession>
<sequence>MKVYLYSGMQKMIEKSGVGRAIYHQQFAAKQNKIGLAKGLEDAEIVHINTVFPKSLWLAMKAKKKGIPVIYHAHSTREDFRNSYIGSNLFAPIFGKWIKHCYNTGTMIVTPTEYSKRLLLSYGINKQIEAVSNGVDLVFYDKKNIDPMSFRKKYGYSAEQKVIMSVGLTIDRKGVSDFVELARRMPEYQFIWFGESNLNTVPMKTRRAVRTKLPNLRFAGYAKPRALRDAYGSCDLFLFPSKEETEGIVVLEALAMKIPVLLRKIPVYDDWLQENRDVYKADNIDDFESKTKKIVEQECMDLTEAGYQVVEERSIEKVGMRLGDIYKNCLENI</sequence>
<evidence type="ECO:0000313" key="3">
    <source>
        <dbReference type="EMBL" id="GLB28498.1"/>
    </source>
</evidence>
<dbReference type="Proteomes" id="UP001419084">
    <property type="component" value="Unassembled WGS sequence"/>
</dbReference>
<dbReference type="SUPFAM" id="SSF53756">
    <property type="entry name" value="UDP-Glycosyltransferase/glycogen phosphorylase"/>
    <property type="match status" value="1"/>
</dbReference>
<feature type="domain" description="Glycosyl transferase family 1" evidence="1">
    <location>
        <begin position="150"/>
        <end position="307"/>
    </location>
</feature>
<reference evidence="3 4" key="1">
    <citation type="journal article" date="2024" name="Int. J. Syst. Evol. Microbiol.">
        <title>Lacrimispora brassicae sp. nov. isolated from fermented cabbage, and proposal of Clostridium indicum Gundawar et al. 2019 and Clostridium methoxybenzovorans Mechichi et al. 1999 as heterotypic synonyms of Lacrimispora amygdalina (Parshina et al. 2003) Haas and Blanchard 2020 and Lacrimispora indolis (McClung and McCoy 1957) Haas and Blanchard 2020, respectively.</title>
        <authorList>
            <person name="Kobayashi H."/>
            <person name="Tanizawa Y."/>
            <person name="Sakamoto M."/>
            <person name="Ohkuma M."/>
            <person name="Tohno M."/>
        </authorList>
    </citation>
    <scope>NUCLEOTIDE SEQUENCE [LARGE SCALE GENOMIC DNA]</scope>
    <source>
        <strain evidence="3 4">DSM 12857</strain>
    </source>
</reference>
<dbReference type="InterPro" id="IPR028098">
    <property type="entry name" value="Glyco_trans_4-like_N"/>
</dbReference>
<organism evidence="3 4">
    <name type="scientific">Lacrimispora amygdalina</name>
    <dbReference type="NCBI Taxonomy" id="253257"/>
    <lineage>
        <taxon>Bacteria</taxon>
        <taxon>Bacillati</taxon>
        <taxon>Bacillota</taxon>
        <taxon>Clostridia</taxon>
        <taxon>Lachnospirales</taxon>
        <taxon>Lachnospiraceae</taxon>
        <taxon>Lacrimispora</taxon>
    </lineage>
</organism>
<protein>
    <submittedName>
        <fullName evidence="3">Glycosyl transferase</fullName>
    </submittedName>
</protein>
<evidence type="ECO:0000259" key="2">
    <source>
        <dbReference type="Pfam" id="PF13439"/>
    </source>
</evidence>
<dbReference type="GO" id="GO:0016740">
    <property type="term" value="F:transferase activity"/>
    <property type="evidence" value="ECO:0007669"/>
    <property type="project" value="UniProtKB-KW"/>
</dbReference>
<name>A0ABQ5M0M7_9FIRM</name>
<dbReference type="Pfam" id="PF00534">
    <property type="entry name" value="Glycos_transf_1"/>
    <property type="match status" value="1"/>
</dbReference>
<dbReference type="InterPro" id="IPR001296">
    <property type="entry name" value="Glyco_trans_1"/>
</dbReference>
<dbReference type="Gene3D" id="3.40.50.2000">
    <property type="entry name" value="Glycogen Phosphorylase B"/>
    <property type="match status" value="2"/>
</dbReference>
<dbReference type="PANTHER" id="PTHR45947">
    <property type="entry name" value="SULFOQUINOVOSYL TRANSFERASE SQD2"/>
    <property type="match status" value="1"/>
</dbReference>
<evidence type="ECO:0000259" key="1">
    <source>
        <dbReference type="Pfam" id="PF00534"/>
    </source>
</evidence>
<comment type="caution">
    <text evidence="3">The sequence shown here is derived from an EMBL/GenBank/DDBJ whole genome shotgun (WGS) entry which is preliminary data.</text>
</comment>
<keyword evidence="3" id="KW-0808">Transferase</keyword>
<gene>
    <name evidence="3" type="ORF">LAD12857_04210</name>
</gene>
<dbReference type="EMBL" id="BRPJ01000007">
    <property type="protein sequence ID" value="GLB28498.1"/>
    <property type="molecule type" value="Genomic_DNA"/>
</dbReference>
<keyword evidence="4" id="KW-1185">Reference proteome</keyword>